<dbReference type="Gene3D" id="1.10.101.10">
    <property type="entry name" value="PGBD-like superfamily/PGBD"/>
    <property type="match status" value="1"/>
</dbReference>
<dbReference type="EMBL" id="JACHHZ010000003">
    <property type="protein sequence ID" value="MBB6093743.1"/>
    <property type="molecule type" value="Genomic_DNA"/>
</dbReference>
<protein>
    <submittedName>
        <fullName evidence="1">Peptidoglycan hydrolase-like protein with peptidoglycan-binding domain</fullName>
    </submittedName>
</protein>
<sequence>MALLSKSFRNDDKLQACAVSDPAHVVQGAAGEHVAKIQLALSLLDRARIEPAELAARQYGPSTAAAVLSYKTKRNIVNYSYQNKADNIVGKMTIAALDRGMLALERTSGPGNCCAGRRFAR</sequence>
<dbReference type="InterPro" id="IPR036366">
    <property type="entry name" value="PGBDSf"/>
</dbReference>
<evidence type="ECO:0000313" key="1">
    <source>
        <dbReference type="EMBL" id="MBB6093743.1"/>
    </source>
</evidence>
<reference evidence="1 2" key="1">
    <citation type="submission" date="2020-08" db="EMBL/GenBank/DDBJ databases">
        <title>Genomic Encyclopedia of Type Strains, Phase IV (KMG-IV): sequencing the most valuable type-strain genomes for metagenomic binning, comparative biology and taxonomic classification.</title>
        <authorList>
            <person name="Goeker M."/>
        </authorList>
    </citation>
    <scope>NUCLEOTIDE SEQUENCE [LARGE SCALE GENOMIC DNA]</scope>
    <source>
        <strain evidence="1 2">DSM 26723</strain>
    </source>
</reference>
<organism evidence="1 2">
    <name type="scientific">Povalibacter uvarum</name>
    <dbReference type="NCBI Taxonomy" id="732238"/>
    <lineage>
        <taxon>Bacteria</taxon>
        <taxon>Pseudomonadati</taxon>
        <taxon>Pseudomonadota</taxon>
        <taxon>Gammaproteobacteria</taxon>
        <taxon>Steroidobacterales</taxon>
        <taxon>Steroidobacteraceae</taxon>
        <taxon>Povalibacter</taxon>
    </lineage>
</organism>
<evidence type="ECO:0000313" key="2">
    <source>
        <dbReference type="Proteomes" id="UP000588068"/>
    </source>
</evidence>
<gene>
    <name evidence="1" type="ORF">HNQ60_002624</name>
</gene>
<dbReference type="Proteomes" id="UP000588068">
    <property type="component" value="Unassembled WGS sequence"/>
</dbReference>
<comment type="caution">
    <text evidence="1">The sequence shown here is derived from an EMBL/GenBank/DDBJ whole genome shotgun (WGS) entry which is preliminary data.</text>
</comment>
<keyword evidence="2" id="KW-1185">Reference proteome</keyword>
<dbReference type="RefSeq" id="WP_184332418.1">
    <property type="nucleotide sequence ID" value="NZ_JACHHZ010000003.1"/>
</dbReference>
<keyword evidence="1" id="KW-0378">Hydrolase</keyword>
<name>A0A841HLW9_9GAMM</name>
<accession>A0A841HLW9</accession>
<proteinExistence type="predicted"/>
<dbReference type="AlphaFoldDB" id="A0A841HLW9"/>
<dbReference type="GO" id="GO:0016787">
    <property type="term" value="F:hydrolase activity"/>
    <property type="evidence" value="ECO:0007669"/>
    <property type="project" value="UniProtKB-KW"/>
</dbReference>